<evidence type="ECO:0000313" key="4">
    <source>
        <dbReference type="Proteomes" id="UP000635606"/>
    </source>
</evidence>
<reference evidence="3" key="1">
    <citation type="submission" date="2021-01" db="EMBL/GenBank/DDBJ databases">
        <title>Whole genome shotgun sequence of Virgisporangium ochraceum NBRC 16418.</title>
        <authorList>
            <person name="Komaki H."/>
            <person name="Tamura T."/>
        </authorList>
    </citation>
    <scope>NUCLEOTIDE SEQUENCE</scope>
    <source>
        <strain evidence="3">NBRC 16418</strain>
    </source>
</reference>
<dbReference type="Pfam" id="PF19266">
    <property type="entry name" value="CIS_tube"/>
    <property type="match status" value="1"/>
</dbReference>
<keyword evidence="4" id="KW-1185">Reference proteome</keyword>
<dbReference type="EMBL" id="BOPH01000149">
    <property type="protein sequence ID" value="GIJ75089.1"/>
    <property type="molecule type" value="Genomic_DNA"/>
</dbReference>
<sequence>MTVLAHATLQRLTYTQRPSPTTPAKAKLDGVAWEVQFNPASLKITRRNNVDRNGLTTGTQKRTNPAQESSTLSFTLEFDTAEQGTTAERIDVRAWTALIRQFVEPPADRPSGPPPGVRFAWGKLIYNGIIDEVTEDIDLFAPNGTALHAKVAVTIKEQNFAYEAVAGGAGALDTSAATDPGAPGSSGRAEPDEGTTTQPRQVVAAQQGESVQQLMGRFGLAPSQWRAAMNDLQSPLALPAGTPVQLTPAAFAAPSGSTATPGFTAGSVPRSPEMLASALGLNAESSPRSASVGAGSPAGGGPTGGGPAAGRAAADPRAAGLALAAAGGVAAAMRAVAAARSAAAAEQARAGFAVIATDGFPATVPDGSPAAVDPRAATYGSRIPLRRRGNAETLADIETGGAPALSARARTVETPSATDPWGRLPAYRQRAGDTPEATLVTGRGCFGDCAHR</sequence>
<dbReference type="RefSeq" id="WP_203934872.1">
    <property type="nucleotide sequence ID" value="NZ_BOPH01000149.1"/>
</dbReference>
<dbReference type="AlphaFoldDB" id="A0A8J4A3B3"/>
<accession>A0A8J4A3B3</accession>
<evidence type="ECO:0000259" key="2">
    <source>
        <dbReference type="Pfam" id="PF19266"/>
    </source>
</evidence>
<dbReference type="Proteomes" id="UP000635606">
    <property type="component" value="Unassembled WGS sequence"/>
</dbReference>
<feature type="region of interest" description="Disordered" evidence="1">
    <location>
        <begin position="173"/>
        <end position="199"/>
    </location>
</feature>
<name>A0A8J4A3B3_9ACTN</name>
<evidence type="ECO:0000256" key="1">
    <source>
        <dbReference type="SAM" id="MobiDB-lite"/>
    </source>
</evidence>
<protein>
    <recommendedName>
        <fullName evidence="2">Contractile injection system tube protein N-terminal domain-containing protein</fullName>
    </recommendedName>
</protein>
<feature type="compositionally biased region" description="Low complexity" evidence="1">
    <location>
        <begin position="285"/>
        <end position="295"/>
    </location>
</feature>
<feature type="domain" description="Contractile injection system tube protein N-terminal" evidence="2">
    <location>
        <begin position="24"/>
        <end position="159"/>
    </location>
</feature>
<comment type="caution">
    <text evidence="3">The sequence shown here is derived from an EMBL/GenBank/DDBJ whole genome shotgun (WGS) entry which is preliminary data.</text>
</comment>
<dbReference type="InterPro" id="IPR045361">
    <property type="entry name" value="CIS_tube_prot_N"/>
</dbReference>
<evidence type="ECO:0000313" key="3">
    <source>
        <dbReference type="EMBL" id="GIJ75089.1"/>
    </source>
</evidence>
<feature type="compositionally biased region" description="Gly residues" evidence="1">
    <location>
        <begin position="296"/>
        <end position="308"/>
    </location>
</feature>
<organism evidence="3 4">
    <name type="scientific">Virgisporangium ochraceum</name>
    <dbReference type="NCBI Taxonomy" id="65505"/>
    <lineage>
        <taxon>Bacteria</taxon>
        <taxon>Bacillati</taxon>
        <taxon>Actinomycetota</taxon>
        <taxon>Actinomycetes</taxon>
        <taxon>Micromonosporales</taxon>
        <taxon>Micromonosporaceae</taxon>
        <taxon>Virgisporangium</taxon>
    </lineage>
</organism>
<feature type="region of interest" description="Disordered" evidence="1">
    <location>
        <begin position="282"/>
        <end position="312"/>
    </location>
</feature>
<gene>
    <name evidence="3" type="ORF">Voc01_100060</name>
</gene>
<proteinExistence type="predicted"/>